<accession>A0A8H2HJT4</accession>
<evidence type="ECO:0000313" key="2">
    <source>
        <dbReference type="Proteomes" id="UP000297595"/>
    </source>
</evidence>
<gene>
    <name evidence="1" type="ORF">EYR41_005293</name>
</gene>
<reference evidence="1 2" key="1">
    <citation type="submission" date="2019-03" db="EMBL/GenBank/DDBJ databases">
        <title>Nematode-trapping fungi genome.</title>
        <authorList>
            <person name="Vidal-Diez De Ulzurrun G."/>
        </authorList>
    </citation>
    <scope>NUCLEOTIDE SEQUENCE [LARGE SCALE GENOMIC DNA]</scope>
    <source>
        <strain evidence="1 2">TWF154</strain>
    </source>
</reference>
<dbReference type="Proteomes" id="UP000297595">
    <property type="component" value="Unassembled WGS sequence"/>
</dbReference>
<protein>
    <submittedName>
        <fullName evidence="1">Uncharacterized protein</fullName>
    </submittedName>
</protein>
<organism evidence="1 2">
    <name type="scientific">Orbilia oligospora</name>
    <name type="common">Nematode-trapping fungus</name>
    <name type="synonym">Arthrobotrys oligospora</name>
    <dbReference type="NCBI Taxonomy" id="2813651"/>
    <lineage>
        <taxon>Eukaryota</taxon>
        <taxon>Fungi</taxon>
        <taxon>Dikarya</taxon>
        <taxon>Ascomycota</taxon>
        <taxon>Pezizomycotina</taxon>
        <taxon>Orbiliomycetes</taxon>
        <taxon>Orbiliales</taxon>
        <taxon>Orbiliaceae</taxon>
        <taxon>Orbilia</taxon>
    </lineage>
</organism>
<name>A0A8H2HJT4_ORBOL</name>
<dbReference type="AlphaFoldDB" id="A0A8H2HJT4"/>
<dbReference type="EMBL" id="SOZJ01000003">
    <property type="protein sequence ID" value="TGJ69239.1"/>
    <property type="molecule type" value="Genomic_DNA"/>
</dbReference>
<evidence type="ECO:0000313" key="1">
    <source>
        <dbReference type="EMBL" id="TGJ69239.1"/>
    </source>
</evidence>
<proteinExistence type="predicted"/>
<sequence length="86" mass="10315">MDWILAYRYITINRYCMDQILTDEFGYSCMSYRRQTRGHGIWRHVHVRAGDSVVFKNQLPRPRKKGLRHKIGMLINRIDILGFVMT</sequence>
<comment type="caution">
    <text evidence="1">The sequence shown here is derived from an EMBL/GenBank/DDBJ whole genome shotgun (WGS) entry which is preliminary data.</text>
</comment>